<name>A0ABW1AJU7_9ACTN</name>
<proteinExistence type="predicted"/>
<protein>
    <recommendedName>
        <fullName evidence="3">DUF4258 domain-containing protein</fullName>
    </recommendedName>
</protein>
<sequence>MKALAAGLTGLLLAGAAAGIAYLLLTDSKQLRYPTQSALRGALASTATDELRRRGISLGKSLTCKDMPGWTKLKLRAGCYGTTSDKRIVHVIGTGEDKSKAHHYTILVDGSPVVENAGCLGPDCHAKTN</sequence>
<accession>A0ABW1AJU7</accession>
<reference evidence="2" key="1">
    <citation type="journal article" date="2019" name="Int. J. Syst. Evol. Microbiol.">
        <title>The Global Catalogue of Microorganisms (GCM) 10K type strain sequencing project: providing services to taxonomists for standard genome sequencing and annotation.</title>
        <authorList>
            <consortium name="The Broad Institute Genomics Platform"/>
            <consortium name="The Broad Institute Genome Sequencing Center for Infectious Disease"/>
            <person name="Wu L."/>
            <person name="Ma J."/>
        </authorList>
    </citation>
    <scope>NUCLEOTIDE SEQUENCE [LARGE SCALE GENOMIC DNA]</scope>
    <source>
        <strain evidence="2">KCTC 42087</strain>
    </source>
</reference>
<comment type="caution">
    <text evidence="1">The sequence shown here is derived from an EMBL/GenBank/DDBJ whole genome shotgun (WGS) entry which is preliminary data.</text>
</comment>
<dbReference type="RefSeq" id="WP_378293302.1">
    <property type="nucleotide sequence ID" value="NZ_JBHSON010000187.1"/>
</dbReference>
<evidence type="ECO:0000313" key="1">
    <source>
        <dbReference type="EMBL" id="MFC5754821.1"/>
    </source>
</evidence>
<organism evidence="1 2">
    <name type="scientific">Actinomadura rugatobispora</name>
    <dbReference type="NCBI Taxonomy" id="1994"/>
    <lineage>
        <taxon>Bacteria</taxon>
        <taxon>Bacillati</taxon>
        <taxon>Actinomycetota</taxon>
        <taxon>Actinomycetes</taxon>
        <taxon>Streptosporangiales</taxon>
        <taxon>Thermomonosporaceae</taxon>
        <taxon>Actinomadura</taxon>
    </lineage>
</organism>
<evidence type="ECO:0008006" key="3">
    <source>
        <dbReference type="Google" id="ProtNLM"/>
    </source>
</evidence>
<gene>
    <name evidence="1" type="ORF">ACFPZN_55195</name>
</gene>
<dbReference type="Proteomes" id="UP001596074">
    <property type="component" value="Unassembled WGS sequence"/>
</dbReference>
<evidence type="ECO:0000313" key="2">
    <source>
        <dbReference type="Proteomes" id="UP001596074"/>
    </source>
</evidence>
<keyword evidence="2" id="KW-1185">Reference proteome</keyword>
<dbReference type="EMBL" id="JBHSON010000187">
    <property type="protein sequence ID" value="MFC5754821.1"/>
    <property type="molecule type" value="Genomic_DNA"/>
</dbReference>